<proteinExistence type="predicted"/>
<sequence length="164" mass="17969">MSCLIVRTFGGHSNYQMSILPPFCFDVKIPNDLVLKLLCQPEKKNPGLTSVDWVRFLGSAIVGLVAVISSLKVPSADLWVIFAVIPTDANGQYSCVDIRSANEVIGTTTEEIVLNVEQQGNDMPCVAWKICDSLQNLMLLNLELRLTVPGVPLLSPLFYTSVLC</sequence>
<reference evidence="1 2" key="1">
    <citation type="journal article" date="2020" name="Mol. Plant">
        <title>The Chromosome-Based Rubber Tree Genome Provides New Insights into Spurge Genome Evolution and Rubber Biosynthesis.</title>
        <authorList>
            <person name="Liu J."/>
            <person name="Shi C."/>
            <person name="Shi C.C."/>
            <person name="Li W."/>
            <person name="Zhang Q.J."/>
            <person name="Zhang Y."/>
            <person name="Li K."/>
            <person name="Lu H.F."/>
            <person name="Shi C."/>
            <person name="Zhu S.T."/>
            <person name="Xiao Z.Y."/>
            <person name="Nan H."/>
            <person name="Yue Y."/>
            <person name="Zhu X.G."/>
            <person name="Wu Y."/>
            <person name="Hong X.N."/>
            <person name="Fan G.Y."/>
            <person name="Tong Y."/>
            <person name="Zhang D."/>
            <person name="Mao C.L."/>
            <person name="Liu Y.L."/>
            <person name="Hao S.J."/>
            <person name="Liu W.Q."/>
            <person name="Lv M.Q."/>
            <person name="Zhang H.B."/>
            <person name="Liu Y."/>
            <person name="Hu-Tang G.R."/>
            <person name="Wang J.P."/>
            <person name="Wang J.H."/>
            <person name="Sun Y.H."/>
            <person name="Ni S.B."/>
            <person name="Chen W.B."/>
            <person name="Zhang X.C."/>
            <person name="Jiao Y.N."/>
            <person name="Eichler E.E."/>
            <person name="Li G.H."/>
            <person name="Liu X."/>
            <person name="Gao L.Z."/>
        </authorList>
    </citation>
    <scope>NUCLEOTIDE SEQUENCE [LARGE SCALE GENOMIC DNA]</scope>
    <source>
        <strain evidence="2">cv. GT1</strain>
        <tissue evidence="1">Leaf</tissue>
    </source>
</reference>
<dbReference type="PANTHER" id="PTHR33645:SF11">
    <property type="entry name" value="AMINOPEPTIDASE (DUF3754)"/>
    <property type="match status" value="1"/>
</dbReference>
<accession>A0A6A6NBG7</accession>
<keyword evidence="2" id="KW-1185">Reference proteome</keyword>
<evidence type="ECO:0000313" key="1">
    <source>
        <dbReference type="EMBL" id="KAF2322970.1"/>
    </source>
</evidence>
<protein>
    <submittedName>
        <fullName evidence="1">Uncharacterized protein</fullName>
    </submittedName>
</protein>
<evidence type="ECO:0000313" key="2">
    <source>
        <dbReference type="Proteomes" id="UP000467840"/>
    </source>
</evidence>
<dbReference type="EMBL" id="JAAGAX010000002">
    <property type="protein sequence ID" value="KAF2322970.1"/>
    <property type="molecule type" value="Genomic_DNA"/>
</dbReference>
<dbReference type="Proteomes" id="UP000467840">
    <property type="component" value="Chromosome 11"/>
</dbReference>
<name>A0A6A6NBG7_HEVBR</name>
<gene>
    <name evidence="1" type="ORF">GH714_032552</name>
</gene>
<dbReference type="PANTHER" id="PTHR33645">
    <property type="entry name" value="AMINOPEPTIDASE (DUF3754)"/>
    <property type="match status" value="1"/>
</dbReference>
<comment type="caution">
    <text evidence="1">The sequence shown here is derived from an EMBL/GenBank/DDBJ whole genome shotgun (WGS) entry which is preliminary data.</text>
</comment>
<organism evidence="1 2">
    <name type="scientific">Hevea brasiliensis</name>
    <name type="common">Para rubber tree</name>
    <name type="synonym">Siphonia brasiliensis</name>
    <dbReference type="NCBI Taxonomy" id="3981"/>
    <lineage>
        <taxon>Eukaryota</taxon>
        <taxon>Viridiplantae</taxon>
        <taxon>Streptophyta</taxon>
        <taxon>Embryophyta</taxon>
        <taxon>Tracheophyta</taxon>
        <taxon>Spermatophyta</taxon>
        <taxon>Magnoliopsida</taxon>
        <taxon>eudicotyledons</taxon>
        <taxon>Gunneridae</taxon>
        <taxon>Pentapetalae</taxon>
        <taxon>rosids</taxon>
        <taxon>fabids</taxon>
        <taxon>Malpighiales</taxon>
        <taxon>Euphorbiaceae</taxon>
        <taxon>Crotonoideae</taxon>
        <taxon>Micrandreae</taxon>
        <taxon>Hevea</taxon>
    </lineage>
</organism>
<dbReference type="AlphaFoldDB" id="A0A6A6NBG7"/>